<gene>
    <name evidence="2" type="ORF">GGQ59_000861</name>
</gene>
<dbReference type="InterPro" id="IPR007791">
    <property type="entry name" value="DjlA_N"/>
</dbReference>
<dbReference type="Proteomes" id="UP000563524">
    <property type="component" value="Unassembled WGS sequence"/>
</dbReference>
<dbReference type="Pfam" id="PF05099">
    <property type="entry name" value="TerB"/>
    <property type="match status" value="1"/>
</dbReference>
<comment type="caution">
    <text evidence="2">The sequence shown here is derived from an EMBL/GenBank/DDBJ whole genome shotgun (WGS) entry which is preliminary data.</text>
</comment>
<name>A0A840I247_9PROT</name>
<sequence>MLGKLFEGFKKEEPKDEAASVPRALAALLVEAARADEDYTDAERAVIDRVLERRFSMSRDEARTTRIEAETDQAEASDLYGFSHVVRDGLDREGKLGLIEDMWRVVLTDETRDPFEEQVIRRLVGLLHLEDTDSTTARRRAEAASRP</sequence>
<keyword evidence="3" id="KW-1185">Reference proteome</keyword>
<dbReference type="Gene3D" id="1.10.3680.10">
    <property type="entry name" value="TerB-like"/>
    <property type="match status" value="1"/>
</dbReference>
<evidence type="ECO:0000313" key="2">
    <source>
        <dbReference type="EMBL" id="MBB4658361.1"/>
    </source>
</evidence>
<dbReference type="SUPFAM" id="SSF158682">
    <property type="entry name" value="TerB-like"/>
    <property type="match status" value="1"/>
</dbReference>
<proteinExistence type="predicted"/>
<evidence type="ECO:0000313" key="3">
    <source>
        <dbReference type="Proteomes" id="UP000563524"/>
    </source>
</evidence>
<protein>
    <submittedName>
        <fullName evidence="2">Putative tellurite resistance protein B-like protein</fullName>
    </submittedName>
</protein>
<dbReference type="AlphaFoldDB" id="A0A840I247"/>
<dbReference type="InterPro" id="IPR029024">
    <property type="entry name" value="TerB-like"/>
</dbReference>
<feature type="domain" description="Co-chaperone DjlA N-terminal" evidence="1">
    <location>
        <begin position="24"/>
        <end position="138"/>
    </location>
</feature>
<dbReference type="RefSeq" id="WP_183816133.1">
    <property type="nucleotide sequence ID" value="NZ_JACHOB010000001.1"/>
</dbReference>
<dbReference type="CDD" id="cd07313">
    <property type="entry name" value="terB_like_2"/>
    <property type="match status" value="1"/>
</dbReference>
<evidence type="ECO:0000259" key="1">
    <source>
        <dbReference type="Pfam" id="PF05099"/>
    </source>
</evidence>
<accession>A0A840I247</accession>
<organism evidence="2 3">
    <name type="scientific">Parvularcula dongshanensis</name>
    <dbReference type="NCBI Taxonomy" id="1173995"/>
    <lineage>
        <taxon>Bacteria</taxon>
        <taxon>Pseudomonadati</taxon>
        <taxon>Pseudomonadota</taxon>
        <taxon>Alphaproteobacteria</taxon>
        <taxon>Parvularculales</taxon>
        <taxon>Parvularculaceae</taxon>
        <taxon>Parvularcula</taxon>
    </lineage>
</organism>
<dbReference type="EMBL" id="JACHOB010000001">
    <property type="protein sequence ID" value="MBB4658361.1"/>
    <property type="molecule type" value="Genomic_DNA"/>
</dbReference>
<reference evidence="2 3" key="1">
    <citation type="submission" date="2020-08" db="EMBL/GenBank/DDBJ databases">
        <title>Genomic Encyclopedia of Type Strains, Phase IV (KMG-IV): sequencing the most valuable type-strain genomes for metagenomic binning, comparative biology and taxonomic classification.</title>
        <authorList>
            <person name="Goeker M."/>
        </authorList>
    </citation>
    <scope>NUCLEOTIDE SEQUENCE [LARGE SCALE GENOMIC DNA]</scope>
    <source>
        <strain evidence="2 3">DSM 102850</strain>
    </source>
</reference>